<dbReference type="Proteomes" id="UP000235777">
    <property type="component" value="Unassembled WGS sequence"/>
</dbReference>
<gene>
    <name evidence="1" type="ORF">C0Z20_12255</name>
</gene>
<dbReference type="EMBL" id="PNYC01000007">
    <property type="protein sequence ID" value="PMS36525.1"/>
    <property type="molecule type" value="Genomic_DNA"/>
</dbReference>
<evidence type="ECO:0000313" key="2">
    <source>
        <dbReference type="Proteomes" id="UP000235777"/>
    </source>
</evidence>
<protein>
    <submittedName>
        <fullName evidence="1">Uncharacterized protein</fullName>
    </submittedName>
</protein>
<name>A0A2N7X4Y8_9BURK</name>
<keyword evidence="2" id="KW-1185">Reference proteome</keyword>
<proteinExistence type="predicted"/>
<sequence length="447" mass="50086">MAEAAHENRCPLSAVDRRLADVHRQWHEAERGYFDPESFRVSIQTAIQTLRTVTFIVQSNKRLFTNFDPWYESWQNRLRADSLMRWMVDARNKIEKQGDLEAHSFVRAEVMASYYEEGPRMEVPAELFQSPVELISSIPTEALRKHVFKDGILRIQRRWVENSLPEYELLDAVGIAYGKVAQLVADAHRQLGLEPPSTMVGDIDRTEGEESRGGRLPCMIGHDDARSHHVWLATGQPIEIERKAVEFDRKGAEQAAGKYGLNPKEMFPSTDPAPEATLNGLFDAARKMFSVDGHHDTIAFLLKGARPVNLMQLAPQEHGEKYLLMRMLANEVIKYGADGVILLSEVWCAPYDSNNPYRRAVDAPERTEYLTAVLVTQTGVPVELRALIAREDGSVALGETETFLDEAQIAFAPIYAAWGRAIPKAWIEVVTIGAGDAASGEDPTTSV</sequence>
<comment type="caution">
    <text evidence="1">The sequence shown here is derived from an EMBL/GenBank/DDBJ whole genome shotgun (WGS) entry which is preliminary data.</text>
</comment>
<dbReference type="OrthoDB" id="4772214at2"/>
<reference evidence="1 2" key="1">
    <citation type="submission" date="2018-01" db="EMBL/GenBank/DDBJ databases">
        <title>Whole genome analyses suggest that Burkholderia sensu lato contains two further novel genera in the rhizoxinica-symbiotica group Mycetohabitans gen. nov., and Trinickia gen. nov.: implications for the evolution of diazotrophy and nodulation in the Burkholderiaceae.</title>
        <authorList>
            <person name="Estrada-de los Santos P."/>
            <person name="Palmer M."/>
            <person name="Chavez-Ramirez B."/>
            <person name="Beukes C."/>
            <person name="Steenkamp E.T."/>
            <person name="Hirsch A.M."/>
            <person name="Manyaka P."/>
            <person name="Maluk M."/>
            <person name="Lafos M."/>
            <person name="Crook M."/>
            <person name="Gross E."/>
            <person name="Simon M.F."/>
            <person name="Bueno dos Reis Junior F."/>
            <person name="Poole P.S."/>
            <person name="Venter S.N."/>
            <person name="James E.K."/>
        </authorList>
    </citation>
    <scope>NUCLEOTIDE SEQUENCE [LARGE SCALE GENOMIC DNA]</scope>
    <source>
        <strain evidence="1 2">JPY 581</strain>
    </source>
</reference>
<organism evidence="1 2">
    <name type="scientific">Trinickia symbiotica</name>
    <dbReference type="NCBI Taxonomy" id="863227"/>
    <lineage>
        <taxon>Bacteria</taxon>
        <taxon>Pseudomonadati</taxon>
        <taxon>Pseudomonadota</taxon>
        <taxon>Betaproteobacteria</taxon>
        <taxon>Burkholderiales</taxon>
        <taxon>Burkholderiaceae</taxon>
        <taxon>Trinickia</taxon>
    </lineage>
</organism>
<accession>A0A2N7X4Y8</accession>
<dbReference type="RefSeq" id="WP_051090138.1">
    <property type="nucleotide sequence ID" value="NZ_KB890217.1"/>
</dbReference>
<dbReference type="AlphaFoldDB" id="A0A2N7X4Y8"/>
<dbReference type="STRING" id="863227.GCA_000373005_05229"/>
<evidence type="ECO:0000313" key="1">
    <source>
        <dbReference type="EMBL" id="PMS36525.1"/>
    </source>
</evidence>